<accession>A0A7R9BHF9</accession>
<organism evidence="7">
    <name type="scientific">Notodromas monacha</name>
    <dbReference type="NCBI Taxonomy" id="399045"/>
    <lineage>
        <taxon>Eukaryota</taxon>
        <taxon>Metazoa</taxon>
        <taxon>Ecdysozoa</taxon>
        <taxon>Arthropoda</taxon>
        <taxon>Crustacea</taxon>
        <taxon>Oligostraca</taxon>
        <taxon>Ostracoda</taxon>
        <taxon>Podocopa</taxon>
        <taxon>Podocopida</taxon>
        <taxon>Cypridocopina</taxon>
        <taxon>Cypridoidea</taxon>
        <taxon>Cyprididae</taxon>
        <taxon>Notodromas</taxon>
    </lineage>
</organism>
<keyword evidence="4 6" id="KW-1133">Transmembrane helix</keyword>
<evidence type="ECO:0000256" key="6">
    <source>
        <dbReference type="RuleBase" id="RU368066"/>
    </source>
</evidence>
<keyword evidence="3 6" id="KW-0812">Transmembrane</keyword>
<dbReference type="AlphaFoldDB" id="A0A7R9BHF9"/>
<evidence type="ECO:0000256" key="1">
    <source>
        <dbReference type="ARBA" id="ARBA00004141"/>
    </source>
</evidence>
<dbReference type="PANTHER" id="PTHR12385">
    <property type="entry name" value="CHOLINE TRANSPORTER-LIKE (SLC FAMILY 44)"/>
    <property type="match status" value="1"/>
</dbReference>
<dbReference type="PANTHER" id="PTHR12385:SF12">
    <property type="entry name" value="CHOLINE TRANSPORTER-LIKE PROTEIN"/>
    <property type="match status" value="1"/>
</dbReference>
<dbReference type="InterPro" id="IPR007603">
    <property type="entry name" value="Choline_transptr-like"/>
</dbReference>
<feature type="transmembrane region" description="Helical" evidence="6">
    <location>
        <begin position="202"/>
        <end position="222"/>
    </location>
</feature>
<dbReference type="Proteomes" id="UP000678499">
    <property type="component" value="Unassembled WGS sequence"/>
</dbReference>
<evidence type="ECO:0000313" key="8">
    <source>
        <dbReference type="Proteomes" id="UP000678499"/>
    </source>
</evidence>
<feature type="transmembrane region" description="Helical" evidence="6">
    <location>
        <begin position="598"/>
        <end position="618"/>
    </location>
</feature>
<evidence type="ECO:0000256" key="5">
    <source>
        <dbReference type="ARBA" id="ARBA00023136"/>
    </source>
</evidence>
<keyword evidence="8" id="KW-1185">Reference proteome</keyword>
<dbReference type="EMBL" id="OA882234">
    <property type="protein sequence ID" value="CAD7274025.1"/>
    <property type="molecule type" value="Genomic_DNA"/>
</dbReference>
<dbReference type="GO" id="GO:0005886">
    <property type="term" value="C:plasma membrane"/>
    <property type="evidence" value="ECO:0007669"/>
    <property type="project" value="UniProtKB-SubCell"/>
</dbReference>
<evidence type="ECO:0000256" key="2">
    <source>
        <dbReference type="ARBA" id="ARBA00007168"/>
    </source>
</evidence>
<dbReference type="Pfam" id="PF04515">
    <property type="entry name" value="Choline_transpo"/>
    <property type="match status" value="1"/>
</dbReference>
<dbReference type="GO" id="GO:0022857">
    <property type="term" value="F:transmembrane transporter activity"/>
    <property type="evidence" value="ECO:0007669"/>
    <property type="project" value="UniProtKB-UniRule"/>
</dbReference>
<gene>
    <name evidence="7" type="ORF">NMOB1V02_LOCUS1883</name>
</gene>
<feature type="transmembrane region" description="Helical" evidence="6">
    <location>
        <begin position="567"/>
        <end position="586"/>
    </location>
</feature>
<proteinExistence type="inferred from homology"/>
<keyword evidence="5 6" id="KW-0472">Membrane</keyword>
<evidence type="ECO:0000256" key="3">
    <source>
        <dbReference type="ARBA" id="ARBA00022692"/>
    </source>
</evidence>
<feature type="transmembrane region" description="Helical" evidence="6">
    <location>
        <begin position="234"/>
        <end position="254"/>
    </location>
</feature>
<reference evidence="7" key="1">
    <citation type="submission" date="2020-11" db="EMBL/GenBank/DDBJ databases">
        <authorList>
            <person name="Tran Van P."/>
        </authorList>
    </citation>
    <scope>NUCLEOTIDE SEQUENCE</scope>
</reference>
<evidence type="ECO:0000313" key="7">
    <source>
        <dbReference type="EMBL" id="CAD7274025.1"/>
    </source>
</evidence>
<feature type="transmembrane region" description="Helical" evidence="6">
    <location>
        <begin position="323"/>
        <end position="346"/>
    </location>
</feature>
<name>A0A7R9BHF9_9CRUS</name>
<comment type="similarity">
    <text evidence="2 6">Belongs to the CTL (choline transporter-like) family.</text>
</comment>
<comment type="subcellular location">
    <subcellularLocation>
        <location evidence="6">Cell membrane</location>
        <topology evidence="6">Multi-pass membrane protein</topology>
    </subcellularLocation>
    <subcellularLocation>
        <location evidence="1">Membrane</location>
        <topology evidence="1">Multi-pass membrane protein</topology>
    </subcellularLocation>
</comment>
<protein>
    <recommendedName>
        <fullName evidence="6">Choline transporter-like protein</fullName>
    </recommendedName>
</protein>
<comment type="function">
    <text evidence="6">Choline transporter.</text>
</comment>
<dbReference type="OrthoDB" id="420519at2759"/>
<dbReference type="EMBL" id="CAJPEX010000197">
    <property type="protein sequence ID" value="CAG0914177.1"/>
    <property type="molecule type" value="Genomic_DNA"/>
</dbReference>
<evidence type="ECO:0000256" key="4">
    <source>
        <dbReference type="ARBA" id="ARBA00022989"/>
    </source>
</evidence>
<feature type="transmembrane region" description="Helical" evidence="6">
    <location>
        <begin position="278"/>
        <end position="302"/>
    </location>
</feature>
<sequence>MENVSEPKWSDGGHSRSCTDFGCLIVFLVVILATVFVSAFALVYGKPYALKNGADSFGNFCGVNNADSRFPPAFVNLSGLDMTDRRYLLYFDLENLDDSLAICVHDCPRRNIGSMDELLRFSKEDRGHFCMYDVDLSESHGLNMSGALGPCPKFPIPSSAAVLGRCVPLDKKYETKSIYNIYASLNSVDAWNHALGDVYTNWGVVSVLGLIAVFLTTMIIILAHCCGNHFTSMIIFAAAAVSFAGVVILWWAYFCARSDLDLTPVDMLLAERIGNEEALLFFSIFASLFCVALWGLIVVLFKKRVVLNELVMEAVDCLADLGFMFRCLSFVTLLTLGLVFFLWTYIMLCLATSNDVMVHSVEKAIAEVPLNSTLIRSATEENSSGGIGVLKEMSMLTYTKWIWVKHFWWLMLIALLWVSEFVLAWQQMVVAGAVGQWFFNRSERETTSRFSFSFGIWLTIFKYHLGSVALGSFLVATFKFPRIFMFWMKKLFSRFQNNPVGKCCSTSMCLFSSCFDNFLKFVHHNAYTIVAMQGVDFCPAARVAVEIVEGNSLETVKVLSMIGNGPLFCAKVAVTTLVSAFALTLLKDKDASATVYSVPLFATAVFAYFVSHCLISVYEVIMDTLILCFCEDYTRYKGEGRKSKGRSMSEFACPLSLYNLMTLGSRGTRRNSIARKHPSDIVCQEEILELKVTA</sequence>
<feature type="transmembrane region" description="Helical" evidence="6">
    <location>
        <begin position="406"/>
        <end position="425"/>
    </location>
</feature>
<feature type="transmembrane region" description="Helical" evidence="6">
    <location>
        <begin position="21"/>
        <end position="44"/>
    </location>
</feature>